<dbReference type="SUPFAM" id="SSF53383">
    <property type="entry name" value="PLP-dependent transferases"/>
    <property type="match status" value="1"/>
</dbReference>
<sequence>MAPVSTLSSSAPTVNDAPRNVELKVHNHIYAVSTAPPPESLSLTQLARTVPATLVSKRAAKDDELWPRKLWDSKVSAAIARRGLEKQDCAELRYGNPQDHPIPGIVEVFTNATLPPPGREVDWYAYSVPAREDLEAVAGRLSNSRGVIYHPEDIIVTDGSLTALDLLVYVSTDPGDEVMILSPVYFNYPVIIRHREAVPVIVPARTDNFEPNIEEIRRAITPRTKAIIINSPNNPTGVIYSASCLIELSKMLQQVNVTRASPILVISDEAYSRIVYDKAHFTSITTLYPYSAMTYTTGKTLLAPGQRLGYIALSSLMPVSHRHVFRRSLTVAQNSTWGFPSSPLLHSLNKLDTMSIDLDRFQARRDFVCDSLSASGFRVLRPSGTFYVCVYIPRRRSFASIAAVEEADERFCLSLAEQGVLVMPGALFGWPGTFRISLTANEEQLNRAVKVLAELTQ</sequence>
<evidence type="ECO:0000313" key="2">
    <source>
        <dbReference type="EMBL" id="CAE6449181.1"/>
    </source>
</evidence>
<dbReference type="Proteomes" id="UP000663841">
    <property type="component" value="Unassembled WGS sequence"/>
</dbReference>
<accession>A0A8H3B7J7</accession>
<dbReference type="InterPro" id="IPR004839">
    <property type="entry name" value="Aminotransferase_I/II_large"/>
</dbReference>
<dbReference type="AlphaFoldDB" id="A0A8H3B7J7"/>
<evidence type="ECO:0000259" key="1">
    <source>
        <dbReference type="Pfam" id="PF00155"/>
    </source>
</evidence>
<evidence type="ECO:0000313" key="3">
    <source>
        <dbReference type="Proteomes" id="UP000663841"/>
    </source>
</evidence>
<dbReference type="PANTHER" id="PTHR42691">
    <property type="entry name" value="ASPARTATE AMINOTRANSFERASE YHDR-RELATED"/>
    <property type="match status" value="1"/>
</dbReference>
<dbReference type="OrthoDB" id="4951845at2759"/>
<name>A0A8H3B7J7_9AGAM</name>
<dbReference type="Pfam" id="PF00155">
    <property type="entry name" value="Aminotran_1_2"/>
    <property type="match status" value="1"/>
</dbReference>
<gene>
    <name evidence="2" type="ORF">RDB_LOCUS122039</name>
</gene>
<protein>
    <recommendedName>
        <fullName evidence="1">Aminotransferase class I/classII large domain-containing protein</fullName>
    </recommendedName>
</protein>
<feature type="domain" description="Aminotransferase class I/classII large" evidence="1">
    <location>
        <begin position="135"/>
        <end position="452"/>
    </location>
</feature>
<organism evidence="2 3">
    <name type="scientific">Rhizoctonia solani</name>
    <dbReference type="NCBI Taxonomy" id="456999"/>
    <lineage>
        <taxon>Eukaryota</taxon>
        <taxon>Fungi</taxon>
        <taxon>Dikarya</taxon>
        <taxon>Basidiomycota</taxon>
        <taxon>Agaricomycotina</taxon>
        <taxon>Agaricomycetes</taxon>
        <taxon>Cantharellales</taxon>
        <taxon>Ceratobasidiaceae</taxon>
        <taxon>Rhizoctonia</taxon>
    </lineage>
</organism>
<dbReference type="Gene3D" id="3.90.1150.10">
    <property type="entry name" value="Aspartate Aminotransferase, domain 1"/>
    <property type="match status" value="1"/>
</dbReference>
<comment type="caution">
    <text evidence="2">The sequence shown here is derived from an EMBL/GenBank/DDBJ whole genome shotgun (WGS) entry which is preliminary data.</text>
</comment>
<proteinExistence type="predicted"/>
<reference evidence="2" key="1">
    <citation type="submission" date="2021-01" db="EMBL/GenBank/DDBJ databases">
        <authorList>
            <person name="Kaushik A."/>
        </authorList>
    </citation>
    <scope>NUCLEOTIDE SEQUENCE</scope>
    <source>
        <strain evidence="2">AG3-T5</strain>
    </source>
</reference>
<dbReference type="InterPro" id="IPR015421">
    <property type="entry name" value="PyrdxlP-dep_Trfase_major"/>
</dbReference>
<dbReference type="GO" id="GO:0030170">
    <property type="term" value="F:pyridoxal phosphate binding"/>
    <property type="evidence" value="ECO:0007669"/>
    <property type="project" value="InterPro"/>
</dbReference>
<dbReference type="Gene3D" id="3.40.640.10">
    <property type="entry name" value="Type I PLP-dependent aspartate aminotransferase-like (Major domain)"/>
    <property type="match status" value="1"/>
</dbReference>
<dbReference type="InterPro" id="IPR015422">
    <property type="entry name" value="PyrdxlP-dep_Trfase_small"/>
</dbReference>
<dbReference type="EMBL" id="CAJMWW010000134">
    <property type="protein sequence ID" value="CAE6449181.1"/>
    <property type="molecule type" value="Genomic_DNA"/>
</dbReference>
<dbReference type="PANTHER" id="PTHR42691:SF1">
    <property type="entry name" value="ASPARTATE AMINOTRANSFERASE YHDR-RELATED"/>
    <property type="match status" value="1"/>
</dbReference>
<dbReference type="CDD" id="cd00609">
    <property type="entry name" value="AAT_like"/>
    <property type="match status" value="1"/>
</dbReference>
<dbReference type="InterPro" id="IPR015424">
    <property type="entry name" value="PyrdxlP-dep_Trfase"/>
</dbReference>